<dbReference type="OrthoDB" id="8970698at2"/>
<feature type="transmembrane region" description="Helical" evidence="2">
    <location>
        <begin position="66"/>
        <end position="83"/>
    </location>
</feature>
<keyword evidence="2" id="KW-0472">Membrane</keyword>
<dbReference type="RefSeq" id="WP_086966506.1">
    <property type="nucleotide sequence ID" value="NZ_FCOJ02000008.1"/>
</dbReference>
<keyword evidence="4" id="KW-1185">Reference proteome</keyword>
<dbReference type="AlphaFoldDB" id="A0A158A072"/>
<sequence>MNAVAQVQPPSAARPEIGIPPLHVSRGKPFTLLMLPMVAASLATTASLGIATYAGWQRGGTLVEQVMNVALGAVAVVYVHLLPMRRSALHVPSRAFASAVWGVSLVVVLYGQVTFFVVSQRHAGDKRVASAPALVAPSGTDLRPARTLAEIAPDFAKVSAEVARAEVRRCAVDCQTLKVRKMTLAAQLAALKTEADEAKRREAEEDRRNERVDRNESLRATLRADPVALTVASWLGTTESRLELILGVACTVVLEGAAIIGWLLVSVASGRTAVRVAVACDRKPVAQEHDATALEYDAMVGDRVAHADDHISVAPGHDASAGKNAGSPVTPHDDWLLEKIHEAVVAGRLKPKQETIRKFLRCGQPKAGSLNRQYFARFGNGHG</sequence>
<feature type="coiled-coil region" evidence="1">
    <location>
        <begin position="181"/>
        <end position="215"/>
    </location>
</feature>
<protein>
    <submittedName>
        <fullName evidence="3">Uncharacterized protein</fullName>
    </submittedName>
</protein>
<dbReference type="Proteomes" id="UP000054596">
    <property type="component" value="Unassembled WGS sequence"/>
</dbReference>
<feature type="transmembrane region" description="Helical" evidence="2">
    <location>
        <begin position="30"/>
        <end position="54"/>
    </location>
</feature>
<keyword evidence="2" id="KW-0812">Transmembrane</keyword>
<reference evidence="3" key="1">
    <citation type="submission" date="2016-01" db="EMBL/GenBank/DDBJ databases">
        <authorList>
            <person name="Peeters C."/>
        </authorList>
    </citation>
    <scope>NUCLEOTIDE SEQUENCE [LARGE SCALE GENOMIC DNA]</scope>
    <source>
        <strain evidence="3">LMG 29325</strain>
    </source>
</reference>
<name>A0A158A072_9BURK</name>
<organism evidence="3 4">
    <name type="scientific">Caballeronia glebae</name>
    <dbReference type="NCBI Taxonomy" id="1777143"/>
    <lineage>
        <taxon>Bacteria</taxon>
        <taxon>Pseudomonadati</taxon>
        <taxon>Pseudomonadota</taxon>
        <taxon>Betaproteobacteria</taxon>
        <taxon>Burkholderiales</taxon>
        <taxon>Burkholderiaceae</taxon>
        <taxon>Caballeronia</taxon>
    </lineage>
</organism>
<dbReference type="EMBL" id="FCOJ02000008">
    <property type="protein sequence ID" value="SAK51076.1"/>
    <property type="molecule type" value="Genomic_DNA"/>
</dbReference>
<dbReference type="STRING" id="1777143.AWB82_01487"/>
<evidence type="ECO:0000256" key="2">
    <source>
        <dbReference type="SAM" id="Phobius"/>
    </source>
</evidence>
<proteinExistence type="predicted"/>
<feature type="transmembrane region" description="Helical" evidence="2">
    <location>
        <begin position="95"/>
        <end position="118"/>
    </location>
</feature>
<feature type="transmembrane region" description="Helical" evidence="2">
    <location>
        <begin position="244"/>
        <end position="265"/>
    </location>
</feature>
<evidence type="ECO:0000313" key="3">
    <source>
        <dbReference type="EMBL" id="SAK51076.1"/>
    </source>
</evidence>
<gene>
    <name evidence="3" type="ORF">AWB82_01487</name>
</gene>
<evidence type="ECO:0000313" key="4">
    <source>
        <dbReference type="Proteomes" id="UP000054596"/>
    </source>
</evidence>
<keyword evidence="2" id="KW-1133">Transmembrane helix</keyword>
<evidence type="ECO:0000256" key="1">
    <source>
        <dbReference type="SAM" id="Coils"/>
    </source>
</evidence>
<accession>A0A158A072</accession>
<comment type="caution">
    <text evidence="3">The sequence shown here is derived from an EMBL/GenBank/DDBJ whole genome shotgun (WGS) entry which is preliminary data.</text>
</comment>
<keyword evidence="1" id="KW-0175">Coiled coil</keyword>